<comment type="caution">
    <text evidence="5">The sequence shown here is derived from an EMBL/GenBank/DDBJ whole genome shotgun (WGS) entry which is preliminary data.</text>
</comment>
<reference evidence="5" key="1">
    <citation type="journal article" date="2017" name="Gigascience">
        <title>The genome draft of coconut (Cocos nucifera).</title>
        <authorList>
            <person name="Xiao Y."/>
            <person name="Xu P."/>
            <person name="Fan H."/>
            <person name="Baudouin L."/>
            <person name="Xia W."/>
            <person name="Bocs S."/>
            <person name="Xu J."/>
            <person name="Li Q."/>
            <person name="Guo A."/>
            <person name="Zhou L."/>
            <person name="Li J."/>
            <person name="Wu Y."/>
            <person name="Ma Z."/>
            <person name="Armero A."/>
            <person name="Issali A.E."/>
            <person name="Liu N."/>
            <person name="Peng M."/>
            <person name="Yang Y."/>
        </authorList>
    </citation>
    <scope>NUCLEOTIDE SEQUENCE</scope>
    <source>
        <tissue evidence="5">Spear leaf of Hainan Tall coconut</tissue>
    </source>
</reference>
<dbReference type="PANTHER" id="PTHR31218">
    <property type="entry name" value="WAT1-RELATED PROTEIN"/>
    <property type="match status" value="1"/>
</dbReference>
<feature type="transmembrane region" description="Helical" evidence="4">
    <location>
        <begin position="119"/>
        <end position="137"/>
    </location>
</feature>
<evidence type="ECO:0000256" key="4">
    <source>
        <dbReference type="SAM" id="Phobius"/>
    </source>
</evidence>
<keyword evidence="2 4" id="KW-1133">Transmembrane helix</keyword>
<gene>
    <name evidence="5" type="ORF">COCNU_15G001660</name>
</gene>
<organism evidence="5 6">
    <name type="scientific">Cocos nucifera</name>
    <name type="common">Coconut palm</name>
    <dbReference type="NCBI Taxonomy" id="13894"/>
    <lineage>
        <taxon>Eukaryota</taxon>
        <taxon>Viridiplantae</taxon>
        <taxon>Streptophyta</taxon>
        <taxon>Embryophyta</taxon>
        <taxon>Tracheophyta</taxon>
        <taxon>Spermatophyta</taxon>
        <taxon>Magnoliopsida</taxon>
        <taxon>Liliopsida</taxon>
        <taxon>Arecaceae</taxon>
        <taxon>Arecoideae</taxon>
        <taxon>Cocoseae</taxon>
        <taxon>Attaleinae</taxon>
        <taxon>Cocos</taxon>
    </lineage>
</organism>
<feature type="transmembrane region" description="Helical" evidence="4">
    <location>
        <begin position="175"/>
        <end position="197"/>
    </location>
</feature>
<evidence type="ECO:0000313" key="5">
    <source>
        <dbReference type="EMBL" id="KAG1369800.1"/>
    </source>
</evidence>
<dbReference type="Proteomes" id="UP000797356">
    <property type="component" value="Chromosome 15"/>
</dbReference>
<reference evidence="5" key="2">
    <citation type="submission" date="2019-07" db="EMBL/GenBank/DDBJ databases">
        <authorList>
            <person name="Yang Y."/>
            <person name="Bocs S."/>
            <person name="Baudouin L."/>
        </authorList>
    </citation>
    <scope>NUCLEOTIDE SEQUENCE</scope>
    <source>
        <tissue evidence="5">Spear leaf of Hainan Tall coconut</tissue>
    </source>
</reference>
<dbReference type="EMBL" id="CM017886">
    <property type="protein sequence ID" value="KAG1369800.1"/>
    <property type="molecule type" value="Genomic_DNA"/>
</dbReference>
<sequence length="272" mass="29330">MGGKSFRDVVEETKPAALMVLVQVVSGVLNILYKLALNDGMDFRVLVAYRYIFAVAFIGPFAFFLERGTLAQNLYLASLKLTSATFANALSNLMPASTFILAVAFRLEILGIRTASGQAKVLGTLVGLGGATLLTLYKGNCCIWVDHNSDDVVHKEKRSIVRLSFQSSAACGCCLIKFTSACVLGAVLIITGLYLVLWGKKKEAAVVDERSPMEAKRESLEVVTVPGSTETLGAKNIPQPNNNEEEMLTLGPKNVCMLNGKEEEAKTNASMP</sequence>
<proteinExistence type="predicted"/>
<dbReference type="AlphaFoldDB" id="A0A8K0IWJ2"/>
<evidence type="ECO:0000256" key="2">
    <source>
        <dbReference type="ARBA" id="ARBA00022989"/>
    </source>
</evidence>
<accession>A0A8K0IWJ2</accession>
<dbReference type="GO" id="GO:0016020">
    <property type="term" value="C:membrane"/>
    <property type="evidence" value="ECO:0007669"/>
    <property type="project" value="InterPro"/>
</dbReference>
<protein>
    <recommendedName>
        <fullName evidence="7">WAT1-related protein</fullName>
    </recommendedName>
</protein>
<evidence type="ECO:0000313" key="6">
    <source>
        <dbReference type="Proteomes" id="UP000797356"/>
    </source>
</evidence>
<evidence type="ECO:0000256" key="3">
    <source>
        <dbReference type="ARBA" id="ARBA00023136"/>
    </source>
</evidence>
<evidence type="ECO:0008006" key="7">
    <source>
        <dbReference type="Google" id="ProtNLM"/>
    </source>
</evidence>
<name>A0A8K0IWJ2_COCNU</name>
<feature type="transmembrane region" description="Helical" evidence="4">
    <location>
        <begin position="48"/>
        <end position="65"/>
    </location>
</feature>
<dbReference type="OrthoDB" id="1728340at2759"/>
<keyword evidence="1 4" id="KW-0812">Transmembrane</keyword>
<keyword evidence="6" id="KW-1185">Reference proteome</keyword>
<feature type="transmembrane region" description="Helical" evidence="4">
    <location>
        <begin position="16"/>
        <end position="36"/>
    </location>
</feature>
<evidence type="ECO:0000256" key="1">
    <source>
        <dbReference type="ARBA" id="ARBA00022692"/>
    </source>
</evidence>
<dbReference type="InterPro" id="IPR030184">
    <property type="entry name" value="WAT1-related"/>
</dbReference>
<feature type="transmembrane region" description="Helical" evidence="4">
    <location>
        <begin position="85"/>
        <end position="107"/>
    </location>
</feature>
<keyword evidence="3 4" id="KW-0472">Membrane</keyword>
<dbReference type="GO" id="GO:0022857">
    <property type="term" value="F:transmembrane transporter activity"/>
    <property type="evidence" value="ECO:0007669"/>
    <property type="project" value="InterPro"/>
</dbReference>